<dbReference type="RefSeq" id="XP_073553604.1">
    <property type="nucleotide sequence ID" value="XM_073707905.1"/>
</dbReference>
<protein>
    <submittedName>
        <fullName evidence="1">Uncharacterized protein</fullName>
    </submittedName>
</protein>
<dbReference type="InterPro" id="IPR052999">
    <property type="entry name" value="PTS1_Protein"/>
</dbReference>
<gene>
    <name evidence="1" type="ORF">CCMA1212_010878</name>
</gene>
<accession>A0ABY2GR19</accession>
<organism evidence="1 2">
    <name type="scientific">Trichoderma ghanense</name>
    <dbReference type="NCBI Taxonomy" id="65468"/>
    <lineage>
        <taxon>Eukaryota</taxon>
        <taxon>Fungi</taxon>
        <taxon>Dikarya</taxon>
        <taxon>Ascomycota</taxon>
        <taxon>Pezizomycotina</taxon>
        <taxon>Sordariomycetes</taxon>
        <taxon>Hypocreomycetidae</taxon>
        <taxon>Hypocreales</taxon>
        <taxon>Hypocreaceae</taxon>
        <taxon>Trichoderma</taxon>
    </lineage>
</organism>
<comment type="caution">
    <text evidence="1">The sequence shown here is derived from an EMBL/GenBank/DDBJ whole genome shotgun (WGS) entry which is preliminary data.</text>
</comment>
<dbReference type="PANTHER" id="PTHR28180">
    <property type="entry name" value="CONSERVED MITOCHONDRIAL PROTEIN-RELATED"/>
    <property type="match status" value="1"/>
</dbReference>
<dbReference type="Proteomes" id="UP001642720">
    <property type="component" value="Unassembled WGS sequence"/>
</dbReference>
<dbReference type="PANTHER" id="PTHR28180:SF5">
    <property type="entry name" value="DNA POLYMERASE ALPHA SUBUNIT B"/>
    <property type="match status" value="1"/>
</dbReference>
<sequence length="236" mass="26173">MAEQDQIEALIDEALNRQIESGHHALWDCLALVGLTAVNQGHNGAYLYKLALEKTPAESRHLLWRRYIDALSEMLIIVGMPKTLNALYAMMPLVEKGDLAFVKRSDWEADNSARGWEYARLTHGDGWLESFKAASVYAPDVAHIAMDVSMQNLLSDYSVHDGQATMALLVTVLIAMNCPVQATWHAKGFIRHGGDKESLVHIAEFAKKIAYATGNNLPANYPTVEVMLEETSMTDS</sequence>
<dbReference type="EMBL" id="PPTA01000037">
    <property type="protein sequence ID" value="TFA97402.1"/>
    <property type="molecule type" value="Genomic_DNA"/>
</dbReference>
<name>A0ABY2GR19_9HYPO</name>
<dbReference type="InterPro" id="IPR029032">
    <property type="entry name" value="AhpD-like"/>
</dbReference>
<dbReference type="Gene3D" id="1.20.1290.10">
    <property type="entry name" value="AhpD-like"/>
    <property type="match status" value="1"/>
</dbReference>
<evidence type="ECO:0000313" key="2">
    <source>
        <dbReference type="Proteomes" id="UP001642720"/>
    </source>
</evidence>
<proteinExistence type="predicted"/>
<dbReference type="GeneID" id="300582355"/>
<evidence type="ECO:0000313" key="1">
    <source>
        <dbReference type="EMBL" id="TFA97402.1"/>
    </source>
</evidence>
<dbReference type="SUPFAM" id="SSF69118">
    <property type="entry name" value="AhpD-like"/>
    <property type="match status" value="1"/>
</dbReference>
<keyword evidence="2" id="KW-1185">Reference proteome</keyword>
<reference evidence="1 2" key="1">
    <citation type="submission" date="2018-01" db="EMBL/GenBank/DDBJ databases">
        <title>Genome characterization of the sugarcane-associated fungus Trichoderma ghanense CCMA-1212 and their application in lignocelulose bioconversion.</title>
        <authorList>
            <person name="Steindorff A.S."/>
            <person name="Mendes T.D."/>
            <person name="Vilela E.S.D."/>
            <person name="Rodrigues D.S."/>
            <person name="Formighieri E.F."/>
            <person name="Melo I.S."/>
            <person name="Favaro L.C.L."/>
        </authorList>
    </citation>
    <scope>NUCLEOTIDE SEQUENCE [LARGE SCALE GENOMIC DNA]</scope>
    <source>
        <strain evidence="1 2">CCMA-1212</strain>
    </source>
</reference>